<keyword evidence="10" id="KW-0804">Transcription</keyword>
<keyword evidence="5 14" id="KW-0863">Zinc-finger</keyword>
<evidence type="ECO:0000256" key="13">
    <source>
        <dbReference type="ARBA" id="ARBA00048017"/>
    </source>
</evidence>
<feature type="domain" description="TAZ-type" evidence="16">
    <location>
        <begin position="479"/>
        <end position="560"/>
    </location>
</feature>
<dbReference type="PROSITE" id="PS51727">
    <property type="entry name" value="CBP_P300_HAT"/>
    <property type="match status" value="1"/>
</dbReference>
<keyword evidence="12" id="KW-0012">Acyltransferase</keyword>
<dbReference type="Pfam" id="PF08214">
    <property type="entry name" value="HAT_KAT11"/>
    <property type="match status" value="1"/>
</dbReference>
<organism evidence="19 20">
    <name type="scientific">Asparagus officinalis</name>
    <name type="common">Garden asparagus</name>
    <dbReference type="NCBI Taxonomy" id="4686"/>
    <lineage>
        <taxon>Eukaryota</taxon>
        <taxon>Viridiplantae</taxon>
        <taxon>Streptophyta</taxon>
        <taxon>Embryophyta</taxon>
        <taxon>Tracheophyta</taxon>
        <taxon>Spermatophyta</taxon>
        <taxon>Magnoliopsida</taxon>
        <taxon>Liliopsida</taxon>
        <taxon>Asparagales</taxon>
        <taxon>Asparagaceae</taxon>
        <taxon>Asparagoideae</taxon>
        <taxon>Asparagus</taxon>
    </lineage>
</organism>
<keyword evidence="20" id="KW-1185">Reference proteome</keyword>
<dbReference type="InterPro" id="IPR000197">
    <property type="entry name" value="Znf_TAZ"/>
</dbReference>
<evidence type="ECO:0000256" key="5">
    <source>
        <dbReference type="ARBA" id="ARBA00022771"/>
    </source>
</evidence>
<evidence type="ECO:0000256" key="1">
    <source>
        <dbReference type="ARBA" id="ARBA00004123"/>
    </source>
</evidence>
<reference evidence="20" key="1">
    <citation type="journal article" date="2017" name="Nat. Commun.">
        <title>The asparagus genome sheds light on the origin and evolution of a young Y chromosome.</title>
        <authorList>
            <person name="Harkess A."/>
            <person name="Zhou J."/>
            <person name="Xu C."/>
            <person name="Bowers J.E."/>
            <person name="Van der Hulst R."/>
            <person name="Ayyampalayam S."/>
            <person name="Mercati F."/>
            <person name="Riccardi P."/>
            <person name="McKain M.R."/>
            <person name="Kakrana A."/>
            <person name="Tang H."/>
            <person name="Ray J."/>
            <person name="Groenendijk J."/>
            <person name="Arikit S."/>
            <person name="Mathioni S.M."/>
            <person name="Nakano M."/>
            <person name="Shan H."/>
            <person name="Telgmann-Rauber A."/>
            <person name="Kanno A."/>
            <person name="Yue Z."/>
            <person name="Chen H."/>
            <person name="Li W."/>
            <person name="Chen Y."/>
            <person name="Xu X."/>
            <person name="Zhang Y."/>
            <person name="Luo S."/>
            <person name="Chen H."/>
            <person name="Gao J."/>
            <person name="Mao Z."/>
            <person name="Pires J.C."/>
            <person name="Luo M."/>
            <person name="Kudrna D."/>
            <person name="Wing R.A."/>
            <person name="Meyers B.C."/>
            <person name="Yi K."/>
            <person name="Kong H."/>
            <person name="Lavrijsen P."/>
            <person name="Sunseri F."/>
            <person name="Falavigna A."/>
            <person name="Ye Y."/>
            <person name="Leebens-Mack J.H."/>
            <person name="Chen G."/>
        </authorList>
    </citation>
    <scope>NUCLEOTIDE SEQUENCE [LARGE SCALE GENOMIC DNA]</scope>
    <source>
        <strain evidence="20">cv. DH0086</strain>
    </source>
</reference>
<evidence type="ECO:0000259" key="16">
    <source>
        <dbReference type="PROSITE" id="PS50134"/>
    </source>
</evidence>
<dbReference type="InterPro" id="IPR011011">
    <property type="entry name" value="Znf_FYVE_PHD"/>
</dbReference>
<keyword evidence="4" id="KW-0479">Metal-binding</keyword>
<evidence type="ECO:0000256" key="2">
    <source>
        <dbReference type="ARBA" id="ARBA00013184"/>
    </source>
</evidence>
<evidence type="ECO:0000256" key="15">
    <source>
        <dbReference type="SAM" id="MobiDB-lite"/>
    </source>
</evidence>
<evidence type="ECO:0000256" key="11">
    <source>
        <dbReference type="ARBA" id="ARBA00023242"/>
    </source>
</evidence>
<dbReference type="GO" id="GO:0005667">
    <property type="term" value="C:transcription regulator complex"/>
    <property type="evidence" value="ECO:0007669"/>
    <property type="project" value="TreeGrafter"/>
</dbReference>
<dbReference type="SUPFAM" id="SSF57933">
    <property type="entry name" value="TAZ domain"/>
    <property type="match status" value="2"/>
</dbReference>
<dbReference type="GO" id="GO:0004402">
    <property type="term" value="F:histone acetyltransferase activity"/>
    <property type="evidence" value="ECO:0007669"/>
    <property type="project" value="InterPro"/>
</dbReference>
<evidence type="ECO:0000259" key="18">
    <source>
        <dbReference type="PROSITE" id="PS51727"/>
    </source>
</evidence>
<keyword evidence="6" id="KW-0862">Zinc</keyword>
<evidence type="ECO:0000256" key="12">
    <source>
        <dbReference type="ARBA" id="ARBA00023315"/>
    </source>
</evidence>
<dbReference type="Gene3D" id="3.30.60.90">
    <property type="match status" value="1"/>
</dbReference>
<evidence type="ECO:0000256" key="3">
    <source>
        <dbReference type="ARBA" id="ARBA00022679"/>
    </source>
</evidence>
<dbReference type="EC" id="2.3.1.48" evidence="2"/>
<comment type="catalytic activity">
    <reaction evidence="13">
        <text>L-lysyl-[protein] + acetyl-CoA = N(6)-acetyl-L-lysyl-[protein] + CoA + H(+)</text>
        <dbReference type="Rhea" id="RHEA:45948"/>
        <dbReference type="Rhea" id="RHEA-COMP:9752"/>
        <dbReference type="Rhea" id="RHEA-COMP:10731"/>
        <dbReference type="ChEBI" id="CHEBI:15378"/>
        <dbReference type="ChEBI" id="CHEBI:29969"/>
        <dbReference type="ChEBI" id="CHEBI:57287"/>
        <dbReference type="ChEBI" id="CHEBI:57288"/>
        <dbReference type="ChEBI" id="CHEBI:61930"/>
        <dbReference type="EC" id="2.3.1.48"/>
    </reaction>
</comment>
<feature type="region of interest" description="Disordered" evidence="15">
    <location>
        <begin position="1"/>
        <end position="24"/>
    </location>
</feature>
<dbReference type="Pfam" id="PF00569">
    <property type="entry name" value="ZZ"/>
    <property type="match status" value="1"/>
</dbReference>
<evidence type="ECO:0000256" key="4">
    <source>
        <dbReference type="ARBA" id="ARBA00022723"/>
    </source>
</evidence>
<dbReference type="InterPro" id="IPR000433">
    <property type="entry name" value="Znf_ZZ"/>
</dbReference>
<dbReference type="Gramene" id="ONK66260">
    <property type="protein sequence ID" value="ONK66260"/>
    <property type="gene ID" value="A4U43_C06F5870"/>
</dbReference>
<evidence type="ECO:0000313" key="20">
    <source>
        <dbReference type="Proteomes" id="UP000243459"/>
    </source>
</evidence>
<name>A0A5P1EQF2_ASPOF</name>
<sequence>MLAKPLIPQLPDREEGTMDSNSGSLMNEGQIALRLWDMDPNTSIVRGIIRGKIMQLLSEQPALIEWNHEKIERLARYMDDILLRRAPSQVHYMNIETLGSRLKDLLNYHKNVTITKKLANDVSFSSNGATEQSCEIPHDMELLSSDTSYQNSSSSSDCATASSASVRTSIDNNSASSSLLGVPTASRRYLPNSHHRVVAKTSISTDGNAMHGSETSLEALSDVSENCHDDGFSTMFPSSKQVDFSNGHFLNDVGDNSQSSISQTPSGLSHDGTPSFASNTDQTIDRSSLSEKCDNLFMPGCNFNSSFGLTSFGNMHQSDNHSYLRLTSVNAPSICSKNEQFPQCMRQKQLHASSQQPDLQYNQPDHLQHRQKGISYQRQQFTSNRSILNGFSRAKGCVVQNQSYNQSGEQYLQQHPLSLGSRNSGENLSQKVSNDYDEVPKKSLTVHCIPQQFSPSAEESKPDLSFCSLSGTAAAGLGMPRRKLKYDMLRSIRLLYHHALHCADRERRCEHCYCMNMKLLLDHISNCNDNCSQKDCFKYKKLLTHFQECCSSTCGICLPDKMSLENGLHGTLIFDTAESMASSLTVNTMEHEKPPPKRTKTEEHFLVHKSLNETSSVSLPVETCTIECQELSRSVNNAPESMELDTGLSSSSSQESHPECCIVKIGDPIESKLDLVSSTNSEVTDAQPDKENVQVSVEADKVKVKQEGACMNTSSLQESHQECCMVKIENPFSDVKIHLVPSTTLEVTDVQPESKHMQVSAKADKVKLEDRFMNTATSHLCMMERKPRKLKMGVSLIDSFTTENVREHINSLRQSVGQSEKKTEENQGLGLAADMNTCSLCGMKDLRFEPPSRYCAQCYKKINHKGVCYSIKSVVDESDLQVLFCRECFQEPGENLKFGSTSYLKANLVRTKNYVEADDVDESWVHCDKCEGWQHQICTLFNSVRNEAVQADHTCPSCILKEIESGEHKPLYRSTILGAKDLPSTLLSDHIEKWVYKRLEEERQQRASSLGKSFSEVPGAEGLVVRVVSSVVKKLEVKQVFRDIFQEEIYPTEFPYKSKAILLFQNIDGADVCLFGMYVQEYGSGCADPNRRRVCISYLDSVKYFRPKVAAVTGEALRTFVYHEILIGYLDYCKKRGFTSCHVWACPPLKRDDDYILYCHPKIQKMPKPEKLREWYQSVVRKAAKEGIVAEHTNLYDEFFVKTGECKAKITAARLPYFDSDYWPGAAEFFLQSENSSKPQKKGRKAVTDRVLRAFRRDSLIENPKDILLMYQLGNEIRKMRDDFIIAHLWHVCKHCCQPILSQKQWVCCVCKNFQLCEKCFLSEQSLEKRERHPSGTCEVHLFHDVQVDNIPADTIDDDDETIQSEIFDTRLMFLSHCQYKHYQFDTLRRAKHSTMMILYHLHNPFSPLVSTCIGCHNDVDTAEGWHCLSCTGYDLCDSCYQKGTFPHEHELVQGAKMGDRNSQRSNQSKQVKSLQDLCGAPLLHASKCGDSRCTSPYCLKLKGLFHHSTKCKTRANGGCKFCMKIWYILHTHARFCREQECHVPRCKDLKEHFRKKQLIVDSQQQMEDSRRRAGAKQRMRERIMRQKNSEAIEPTD</sequence>
<evidence type="ECO:0000256" key="6">
    <source>
        <dbReference type="ARBA" id="ARBA00022833"/>
    </source>
</evidence>
<evidence type="ECO:0000256" key="7">
    <source>
        <dbReference type="ARBA" id="ARBA00022853"/>
    </source>
</evidence>
<feature type="region of interest" description="Disordered" evidence="15">
    <location>
        <begin position="254"/>
        <end position="281"/>
    </location>
</feature>
<gene>
    <name evidence="19" type="ORF">A4U43_C06F5870</name>
</gene>
<dbReference type="SMART" id="SM00551">
    <property type="entry name" value="ZnF_TAZ"/>
    <property type="match status" value="2"/>
</dbReference>
<dbReference type="GO" id="GO:0045944">
    <property type="term" value="P:positive regulation of transcription by RNA polymerase II"/>
    <property type="evidence" value="ECO:0007669"/>
    <property type="project" value="TreeGrafter"/>
</dbReference>
<dbReference type="OMA" id="HTHARFC"/>
<evidence type="ECO:0000256" key="10">
    <source>
        <dbReference type="ARBA" id="ARBA00023163"/>
    </source>
</evidence>
<dbReference type="PANTHER" id="PTHR13808">
    <property type="entry name" value="CBP/P300-RELATED"/>
    <property type="match status" value="1"/>
</dbReference>
<feature type="domain" description="TAZ-type" evidence="16">
    <location>
        <begin position="1468"/>
        <end position="1550"/>
    </location>
</feature>
<dbReference type="PROSITE" id="PS50134">
    <property type="entry name" value="ZF_TAZ"/>
    <property type="match status" value="2"/>
</dbReference>
<dbReference type="InterPro" id="IPR013178">
    <property type="entry name" value="Histone_AcTrfase_Rtt109/CBP"/>
</dbReference>
<feature type="domain" description="CBP/p300-type HAT" evidence="18">
    <location>
        <begin position="976"/>
        <end position="1407"/>
    </location>
</feature>
<keyword evidence="3" id="KW-0808">Transferase</keyword>
<dbReference type="GO" id="GO:0003713">
    <property type="term" value="F:transcription coactivator activity"/>
    <property type="evidence" value="ECO:0007669"/>
    <property type="project" value="TreeGrafter"/>
</dbReference>
<feature type="region of interest" description="Disordered" evidence="15">
    <location>
        <begin position="1562"/>
        <end position="1597"/>
    </location>
</feature>
<keyword evidence="11" id="KW-0539">Nucleus</keyword>
<dbReference type="SMART" id="SM01250">
    <property type="entry name" value="KAT11"/>
    <property type="match status" value="1"/>
</dbReference>
<feature type="domain" description="ZZ-type" evidence="17">
    <location>
        <begin position="1288"/>
        <end position="1351"/>
    </location>
</feature>
<keyword evidence="9" id="KW-0010">Activator</keyword>
<accession>A0A5P1EQF2</accession>
<evidence type="ECO:0000256" key="14">
    <source>
        <dbReference type="PROSITE-ProRule" id="PRU00228"/>
    </source>
</evidence>
<dbReference type="GO" id="GO:0008270">
    <property type="term" value="F:zinc ion binding"/>
    <property type="evidence" value="ECO:0007669"/>
    <property type="project" value="UniProtKB-KW"/>
</dbReference>
<dbReference type="PROSITE" id="PS50135">
    <property type="entry name" value="ZF_ZZ_2"/>
    <property type="match status" value="2"/>
</dbReference>
<comment type="subcellular location">
    <subcellularLocation>
        <location evidence="1">Nucleus</location>
    </subcellularLocation>
</comment>
<dbReference type="InterPro" id="IPR013083">
    <property type="entry name" value="Znf_RING/FYVE/PHD"/>
</dbReference>
<dbReference type="InterPro" id="IPR043145">
    <property type="entry name" value="Znf_ZZ_sf"/>
</dbReference>
<dbReference type="GO" id="GO:0031490">
    <property type="term" value="F:chromatin DNA binding"/>
    <property type="evidence" value="ECO:0007669"/>
    <property type="project" value="TreeGrafter"/>
</dbReference>
<evidence type="ECO:0000256" key="9">
    <source>
        <dbReference type="ARBA" id="ARBA00023159"/>
    </source>
</evidence>
<dbReference type="Pfam" id="PF02135">
    <property type="entry name" value="zf-TAZ"/>
    <property type="match status" value="2"/>
</dbReference>
<dbReference type="GO" id="GO:0005634">
    <property type="term" value="C:nucleus"/>
    <property type="evidence" value="ECO:0007669"/>
    <property type="project" value="UniProtKB-SubCell"/>
</dbReference>
<protein>
    <recommendedName>
        <fullName evidence="2">histone acetyltransferase</fullName>
        <ecNumber evidence="2">2.3.1.48</ecNumber>
    </recommendedName>
</protein>
<evidence type="ECO:0000313" key="19">
    <source>
        <dbReference type="EMBL" id="ONK66260.1"/>
    </source>
</evidence>
<evidence type="ECO:0000259" key="17">
    <source>
        <dbReference type="PROSITE" id="PS50135"/>
    </source>
</evidence>
<dbReference type="PROSITE" id="PS01357">
    <property type="entry name" value="ZF_ZZ_1"/>
    <property type="match status" value="1"/>
</dbReference>
<evidence type="ECO:0000256" key="8">
    <source>
        <dbReference type="ARBA" id="ARBA00023015"/>
    </source>
</evidence>
<dbReference type="Gene3D" id="1.20.1020.10">
    <property type="entry name" value="TAZ domain"/>
    <property type="match status" value="2"/>
</dbReference>
<dbReference type="SUPFAM" id="SSF57903">
    <property type="entry name" value="FYVE/PHD zinc finger"/>
    <property type="match status" value="1"/>
</dbReference>
<dbReference type="InterPro" id="IPR031162">
    <property type="entry name" value="CBP_P300_HAT"/>
</dbReference>
<proteinExistence type="predicted"/>
<keyword evidence="7" id="KW-0156">Chromatin regulator</keyword>
<dbReference type="Proteomes" id="UP000243459">
    <property type="component" value="Chromosome 6"/>
</dbReference>
<feature type="compositionally biased region" description="Polar residues" evidence="15">
    <location>
        <begin position="254"/>
        <end position="267"/>
    </location>
</feature>
<dbReference type="PANTHER" id="PTHR13808:SF39">
    <property type="entry name" value="HISTONE ACETYLTRANSFERASE HAC-LIKE 3-RELATED"/>
    <property type="match status" value="1"/>
</dbReference>
<dbReference type="EMBL" id="CM007386">
    <property type="protein sequence ID" value="ONK66260.1"/>
    <property type="molecule type" value="Genomic_DNA"/>
</dbReference>
<feature type="domain" description="ZZ-type" evidence="17">
    <location>
        <begin position="1408"/>
        <end position="1460"/>
    </location>
</feature>
<keyword evidence="8" id="KW-0805">Transcription regulation</keyword>
<feature type="compositionally biased region" description="Basic and acidic residues" evidence="15">
    <location>
        <begin position="1579"/>
        <end position="1591"/>
    </location>
</feature>
<dbReference type="Gene3D" id="3.30.40.10">
    <property type="entry name" value="Zinc/RING finger domain, C3HC4 (zinc finger)"/>
    <property type="match status" value="1"/>
</dbReference>
<dbReference type="GO" id="GO:0000123">
    <property type="term" value="C:histone acetyltransferase complex"/>
    <property type="evidence" value="ECO:0007669"/>
    <property type="project" value="TreeGrafter"/>
</dbReference>
<dbReference type="InterPro" id="IPR035898">
    <property type="entry name" value="TAZ_dom_sf"/>
</dbReference>
<dbReference type="SUPFAM" id="SSF57850">
    <property type="entry name" value="RING/U-box"/>
    <property type="match status" value="2"/>
</dbReference>